<evidence type="ECO:0000256" key="7">
    <source>
        <dbReference type="ARBA" id="ARBA00022989"/>
    </source>
</evidence>
<dbReference type="GO" id="GO:0019367">
    <property type="term" value="P:fatty acid elongation, saturated fatty acid"/>
    <property type="evidence" value="ECO:0007669"/>
    <property type="project" value="TreeGrafter"/>
</dbReference>
<dbReference type="AlphaFoldDB" id="A0AA88KMF0"/>
<accession>A0AA88KMF0</accession>
<evidence type="ECO:0000259" key="15">
    <source>
        <dbReference type="Pfam" id="PF13598"/>
    </source>
</evidence>
<keyword evidence="9 12" id="KW-0472">Membrane</keyword>
<dbReference type="Pfam" id="PF13598">
    <property type="entry name" value="DUF4139"/>
    <property type="match status" value="1"/>
</dbReference>
<evidence type="ECO:0000256" key="8">
    <source>
        <dbReference type="ARBA" id="ARBA00023098"/>
    </source>
</evidence>
<dbReference type="GeneID" id="68095327"/>
<keyword evidence="3 12" id="KW-0444">Lipid biosynthesis</keyword>
<dbReference type="NCBIfam" id="TIGR02231">
    <property type="entry name" value="mucoidy inhibitor MuiA family protein"/>
    <property type="match status" value="1"/>
</dbReference>
<feature type="transmembrane region" description="Helical" evidence="12">
    <location>
        <begin position="752"/>
        <end position="774"/>
    </location>
</feature>
<dbReference type="EMBL" id="PYSW02000016">
    <property type="protein sequence ID" value="KAG2386426.1"/>
    <property type="molecule type" value="Genomic_DNA"/>
</dbReference>
<evidence type="ECO:0000256" key="3">
    <source>
        <dbReference type="ARBA" id="ARBA00022516"/>
    </source>
</evidence>
<dbReference type="InterPro" id="IPR002076">
    <property type="entry name" value="ELO_fam"/>
</dbReference>
<dbReference type="EC" id="2.3.1.-" evidence="12"/>
<evidence type="ECO:0000256" key="5">
    <source>
        <dbReference type="ARBA" id="ARBA00022692"/>
    </source>
</evidence>
<dbReference type="PANTHER" id="PTHR11157:SF17">
    <property type="entry name" value="ELONGATION OF VERY LONG CHAIN FATTY ACIDS PROTEIN 6"/>
    <property type="match status" value="1"/>
</dbReference>
<dbReference type="Pfam" id="PF01151">
    <property type="entry name" value="ELO"/>
    <property type="match status" value="1"/>
</dbReference>
<evidence type="ECO:0000313" key="17">
    <source>
        <dbReference type="Proteomes" id="UP000816034"/>
    </source>
</evidence>
<dbReference type="RefSeq" id="XP_044550418.1">
    <property type="nucleotide sequence ID" value="XM_044692337.1"/>
</dbReference>
<dbReference type="GO" id="GO:0030148">
    <property type="term" value="P:sphingolipid biosynthetic process"/>
    <property type="evidence" value="ECO:0007669"/>
    <property type="project" value="TreeGrafter"/>
</dbReference>
<keyword evidence="6 12" id="KW-0276">Fatty acid metabolism</keyword>
<evidence type="ECO:0000256" key="4">
    <source>
        <dbReference type="ARBA" id="ARBA00022679"/>
    </source>
</evidence>
<evidence type="ECO:0000256" key="10">
    <source>
        <dbReference type="ARBA" id="ARBA00023160"/>
    </source>
</evidence>
<feature type="transmembrane region" description="Helical" evidence="12">
    <location>
        <begin position="891"/>
        <end position="913"/>
    </location>
</feature>
<dbReference type="GO" id="GO:0034626">
    <property type="term" value="P:fatty acid elongation, polyunsaturated fatty acid"/>
    <property type="evidence" value="ECO:0007669"/>
    <property type="project" value="TreeGrafter"/>
</dbReference>
<keyword evidence="8 12" id="KW-0443">Lipid metabolism</keyword>
<comment type="catalytic activity">
    <reaction evidence="12">
        <text>an acyl-CoA + malonyl-CoA + H(+) = a 3-oxoacyl-CoA + CO2 + CoA</text>
        <dbReference type="Rhea" id="RHEA:50252"/>
        <dbReference type="ChEBI" id="CHEBI:15378"/>
        <dbReference type="ChEBI" id="CHEBI:16526"/>
        <dbReference type="ChEBI" id="CHEBI:57287"/>
        <dbReference type="ChEBI" id="CHEBI:57384"/>
        <dbReference type="ChEBI" id="CHEBI:58342"/>
        <dbReference type="ChEBI" id="CHEBI:90726"/>
    </reaction>
    <physiologicalReaction direction="left-to-right" evidence="12">
        <dbReference type="Rhea" id="RHEA:50253"/>
    </physiologicalReaction>
</comment>
<dbReference type="PROSITE" id="PS01188">
    <property type="entry name" value="ELO"/>
    <property type="match status" value="1"/>
</dbReference>
<evidence type="ECO:0000256" key="9">
    <source>
        <dbReference type="ARBA" id="ARBA00023136"/>
    </source>
</evidence>
<evidence type="ECO:0000256" key="14">
    <source>
        <dbReference type="SAM" id="MobiDB-lite"/>
    </source>
</evidence>
<name>A0AA88KMF0_NAELO</name>
<keyword evidence="17" id="KW-1185">Reference proteome</keyword>
<keyword evidence="5 12" id="KW-0812">Transmembrane</keyword>
<evidence type="ECO:0000256" key="2">
    <source>
        <dbReference type="ARBA" id="ARBA00007263"/>
    </source>
</evidence>
<dbReference type="PANTHER" id="PTHR11157">
    <property type="entry name" value="FATTY ACID ACYL TRANSFERASE-RELATED"/>
    <property type="match status" value="1"/>
</dbReference>
<comment type="subcellular location">
    <subcellularLocation>
        <location evidence="1">Membrane</location>
        <topology evidence="1">Multi-pass membrane protein</topology>
    </subcellularLocation>
</comment>
<comment type="similarity">
    <text evidence="2 12">Belongs to the ELO family.</text>
</comment>
<feature type="region of interest" description="Disordered" evidence="14">
    <location>
        <begin position="1"/>
        <end position="27"/>
    </location>
</feature>
<feature type="transmembrane region" description="Helical" evidence="12">
    <location>
        <begin position="933"/>
        <end position="953"/>
    </location>
</feature>
<feature type="region of interest" description="Disordered" evidence="14">
    <location>
        <begin position="350"/>
        <end position="369"/>
    </location>
</feature>
<dbReference type="InterPro" id="IPR037291">
    <property type="entry name" value="DUF4139"/>
</dbReference>
<proteinExistence type="inferred from homology"/>
<feature type="transmembrane region" description="Helical" evidence="12">
    <location>
        <begin position="858"/>
        <end position="879"/>
    </location>
</feature>
<keyword evidence="10 12" id="KW-0275">Fatty acid biosynthesis</keyword>
<dbReference type="GO" id="GO:0005789">
    <property type="term" value="C:endoplasmic reticulum membrane"/>
    <property type="evidence" value="ECO:0007669"/>
    <property type="project" value="TreeGrafter"/>
</dbReference>
<dbReference type="GO" id="GO:0042761">
    <property type="term" value="P:very long-chain fatty acid biosynthetic process"/>
    <property type="evidence" value="ECO:0007669"/>
    <property type="project" value="TreeGrafter"/>
</dbReference>
<evidence type="ECO:0000313" key="16">
    <source>
        <dbReference type="EMBL" id="KAG2386426.1"/>
    </source>
</evidence>
<keyword evidence="4 12" id="KW-0808">Transferase</keyword>
<feature type="domain" description="DUF4139" evidence="15">
    <location>
        <begin position="253"/>
        <end position="626"/>
    </location>
</feature>
<dbReference type="Proteomes" id="UP000816034">
    <property type="component" value="Unassembled WGS sequence"/>
</dbReference>
<evidence type="ECO:0000256" key="13">
    <source>
        <dbReference type="SAM" id="Coils"/>
    </source>
</evidence>
<dbReference type="GO" id="GO:0034625">
    <property type="term" value="P:fatty acid elongation, monounsaturated fatty acid"/>
    <property type="evidence" value="ECO:0007669"/>
    <property type="project" value="TreeGrafter"/>
</dbReference>
<evidence type="ECO:0000256" key="6">
    <source>
        <dbReference type="ARBA" id="ARBA00022832"/>
    </source>
</evidence>
<evidence type="ECO:0000256" key="11">
    <source>
        <dbReference type="ARBA" id="ARBA00044291"/>
    </source>
</evidence>
<feature type="coiled-coil region" evidence="13">
    <location>
        <begin position="138"/>
        <end position="210"/>
    </location>
</feature>
<dbReference type="InterPro" id="IPR011935">
    <property type="entry name" value="CHP02231"/>
</dbReference>
<protein>
    <recommendedName>
        <fullName evidence="11 12">Elongation of fatty acids protein</fullName>
        <ecNumber evidence="12">2.3.1.-</ecNumber>
    </recommendedName>
</protein>
<sequence>MEQTLPTTTATTGKSHNELSSLTTATTDVELDDPTSIPTLYQFHTDRDSISTSVTLFTNHRASVERTFNVKPGIAEATSVQVTLTKLSQHVDTSSFSVSAVIQDENSKDHTTITQLFLKETQFEQEVPISNSKEKAEKEALEEDLKPIELKLQDMEQLKNGILRESLSSKFDTKEFTEKMQALKELEEIISQLSKQKRDISKKIEQLNSKPTPWSFLPYNFTFSATLPKHSVHLIVKYIVTNETSFNTYPLLTWIPYYSLHIDSKKQTGRLVFMADLQQYSGENWTNAQITLSTDTLTLAPSLPQVQELTLADMGVYLDGNSNRGSWLNDLTLKNTMTVRSAVNMNYAPQSESFGQSQNSDDQFQSPAQVKNNPLLSTSIMYVIAGRLTLPSAQPSMFTPKARVNNNVIKKVLIGQVMLETQWFHKVIPKQTTKVYTNMSIKNKSKLQLVPGAIDIFVDNMLTSQTTIDKNILPKQTFNLDTGIDKMVSVTVLEKSSNEDYSGWFQKTKMVKNLFKVLIDNKKDVPINITVMDALPKITNWHKDKSLKILLTQPKLDGKPESDLSEWFTTSNTKSVNTVEPLYLTFKDNDNNILVKIKKLNYVMEREFTLKPHERKILSLEFVVSYTERCETWRASRSFRVLKNNALSNSSYQHTSTTTTTTMPLLLMGPLREFCQLIMAEPAKLLDMNFLATQYHQKFRLTMDETFLMKQYTNVLPITSVIVYLFIVFVLPKLLPVPAKDAKRPILKMVMFLWNMFLSVFSLAMLLGAAIPWFSYLKNEYEWDLPALICEEKHVLGPEQGLPHIVWAYIFALSKYLELIDTVLLVIKHPDRKVPFLHWFHHLTVLLFTWYAVYTQYAVGYCFIIMNALIHTFMYYYYALTELGYRPSWNFLLTVGQISQMIFGIVFNSIFAYKFFKNKEAGVPLEKNCRCEAPYEIMLSCVAMYGAYLYLFVDFFVRKYFGSAPAATSGKKKHE</sequence>
<dbReference type="GO" id="GO:0009922">
    <property type="term" value="F:fatty acid elongase activity"/>
    <property type="evidence" value="ECO:0007669"/>
    <property type="project" value="InterPro"/>
</dbReference>
<dbReference type="InterPro" id="IPR030457">
    <property type="entry name" value="ELO_CS"/>
</dbReference>
<keyword evidence="7 12" id="KW-1133">Transmembrane helix</keyword>
<evidence type="ECO:0000256" key="1">
    <source>
        <dbReference type="ARBA" id="ARBA00004141"/>
    </source>
</evidence>
<feature type="transmembrane region" description="Helical" evidence="12">
    <location>
        <begin position="806"/>
        <end position="827"/>
    </location>
</feature>
<evidence type="ECO:0000256" key="12">
    <source>
        <dbReference type="RuleBase" id="RU361115"/>
    </source>
</evidence>
<feature type="transmembrane region" description="Helical" evidence="12">
    <location>
        <begin position="834"/>
        <end position="852"/>
    </location>
</feature>
<keyword evidence="13" id="KW-0175">Coiled coil</keyword>
<comment type="caution">
    <text evidence="16">The sequence shown here is derived from an EMBL/GenBank/DDBJ whole genome shotgun (WGS) entry which is preliminary data.</text>
</comment>
<feature type="transmembrane region" description="Helical" evidence="12">
    <location>
        <begin position="712"/>
        <end position="731"/>
    </location>
</feature>
<reference evidence="16 17" key="1">
    <citation type="journal article" date="2018" name="BMC Genomics">
        <title>The genome of Naegleria lovaniensis, the basis for a comparative approach to unravel pathogenicity factors of the human pathogenic amoeba N. fowleri.</title>
        <authorList>
            <person name="Liechti N."/>
            <person name="Schurch N."/>
            <person name="Bruggmann R."/>
            <person name="Wittwer M."/>
        </authorList>
    </citation>
    <scope>NUCLEOTIDE SEQUENCE [LARGE SCALE GENOMIC DNA]</scope>
    <source>
        <strain evidence="16 17">ATCC 30569</strain>
    </source>
</reference>
<gene>
    <name evidence="16" type="ORF">C9374_002872</name>
</gene>
<organism evidence="16 17">
    <name type="scientific">Naegleria lovaniensis</name>
    <name type="common">Amoeba</name>
    <dbReference type="NCBI Taxonomy" id="51637"/>
    <lineage>
        <taxon>Eukaryota</taxon>
        <taxon>Discoba</taxon>
        <taxon>Heterolobosea</taxon>
        <taxon>Tetramitia</taxon>
        <taxon>Eutetramitia</taxon>
        <taxon>Vahlkampfiidae</taxon>
        <taxon>Naegleria</taxon>
    </lineage>
</organism>